<keyword evidence="3" id="KW-0121">Carboxypeptidase</keyword>
<dbReference type="PANTHER" id="PTHR11532">
    <property type="entry name" value="PROTEASE M14 CARBOXYPEPTIDASE"/>
    <property type="match status" value="1"/>
</dbReference>
<evidence type="ECO:0000256" key="7">
    <source>
        <dbReference type="ARBA" id="ARBA00022833"/>
    </source>
</evidence>
<keyword evidence="4" id="KW-0645">Protease</keyword>
<dbReference type="InterPro" id="IPR057247">
    <property type="entry name" value="CARBOXYPEPT_ZN_2"/>
</dbReference>
<proteinExistence type="inferred from homology"/>
<dbReference type="SMART" id="SM00631">
    <property type="entry name" value="Zn_pept"/>
    <property type="match status" value="1"/>
</dbReference>
<comment type="similarity">
    <text evidence="2 9">Belongs to the peptidase M14 family.</text>
</comment>
<dbReference type="PRINTS" id="PR00765">
    <property type="entry name" value="CRBOXYPTASEA"/>
</dbReference>
<dbReference type="Proteomes" id="UP000822476">
    <property type="component" value="Unassembled WGS sequence"/>
</dbReference>
<dbReference type="SUPFAM" id="SSF53187">
    <property type="entry name" value="Zn-dependent exopeptidases"/>
    <property type="match status" value="3"/>
</dbReference>
<dbReference type="PANTHER" id="PTHR11532:SF62">
    <property type="entry name" value="CARBOXYPEPTIDASE D"/>
    <property type="match status" value="1"/>
</dbReference>
<accession>A0A8S9YDX5</accession>
<dbReference type="GO" id="GO:0006518">
    <property type="term" value="P:peptide metabolic process"/>
    <property type="evidence" value="ECO:0007669"/>
    <property type="project" value="TreeGrafter"/>
</dbReference>
<keyword evidence="15" id="KW-1185">Reference proteome</keyword>
<feature type="chain" id="PRO_5035856495" description="Peptidase M14 domain-containing protein" evidence="12">
    <location>
        <begin position="23"/>
        <end position="1593"/>
    </location>
</feature>
<keyword evidence="5" id="KW-0479">Metal-binding</keyword>
<evidence type="ECO:0000256" key="4">
    <source>
        <dbReference type="ARBA" id="ARBA00022670"/>
    </source>
</evidence>
<keyword evidence="7" id="KW-0862">Zinc</keyword>
<evidence type="ECO:0000256" key="11">
    <source>
        <dbReference type="SAM" id="Phobius"/>
    </source>
</evidence>
<evidence type="ECO:0000256" key="5">
    <source>
        <dbReference type="ARBA" id="ARBA00022723"/>
    </source>
</evidence>
<evidence type="ECO:0000256" key="3">
    <source>
        <dbReference type="ARBA" id="ARBA00022645"/>
    </source>
</evidence>
<evidence type="ECO:0000256" key="10">
    <source>
        <dbReference type="SAM" id="MobiDB-lite"/>
    </source>
</evidence>
<dbReference type="PROSITE" id="PS00132">
    <property type="entry name" value="CARBOXYPEPT_ZN_1"/>
    <property type="match status" value="1"/>
</dbReference>
<evidence type="ECO:0000256" key="9">
    <source>
        <dbReference type="PROSITE-ProRule" id="PRU01379"/>
    </source>
</evidence>
<reference evidence="14" key="1">
    <citation type="submission" date="2019-07" db="EMBL/GenBank/DDBJ databases">
        <title>Annotation for the trematode Paragonimus miyazaki's.</title>
        <authorList>
            <person name="Choi Y.-J."/>
        </authorList>
    </citation>
    <scope>NUCLEOTIDE SEQUENCE</scope>
    <source>
        <strain evidence="14">Japan</strain>
    </source>
</reference>
<dbReference type="Pfam" id="PF00246">
    <property type="entry name" value="Peptidase_M14"/>
    <property type="match status" value="3"/>
</dbReference>
<evidence type="ECO:0000256" key="8">
    <source>
        <dbReference type="ARBA" id="ARBA00023180"/>
    </source>
</evidence>
<keyword evidence="11" id="KW-0472">Membrane</keyword>
<keyword evidence="8" id="KW-0325">Glycoprotein</keyword>
<gene>
    <name evidence="14" type="ORF">EG68_08123</name>
</gene>
<protein>
    <recommendedName>
        <fullName evidence="13">Peptidase M14 domain-containing protein</fullName>
    </recommendedName>
</protein>
<keyword evidence="12" id="KW-0732">Signal</keyword>
<dbReference type="SUPFAM" id="SSF49464">
    <property type="entry name" value="Carboxypeptidase regulatory domain-like"/>
    <property type="match status" value="1"/>
</dbReference>
<feature type="signal peptide" evidence="12">
    <location>
        <begin position="1"/>
        <end position="22"/>
    </location>
</feature>
<evidence type="ECO:0000256" key="6">
    <source>
        <dbReference type="ARBA" id="ARBA00022801"/>
    </source>
</evidence>
<sequence>MLGKKLHLYIFILGLLLLYSDCSHTYGSNVSASILSLIAPYTEYSKNSGWNLLESPTSLRYHHLNELYEKLQEIHSKCPDITHLYDIGTSVLGRKLWVLSIGDNPTIHEPGEPEVKLIANIHGNEAVGRELLLRLGTLLCDNYGRNELVTMLLKHTQIHLLPSMNPDGFEVSNEGDVDGLVGRANEHERDLNRNFPDQFQHSLENRIQEPETLAVMNWTLQRPFVLSASLHAGALVTVYPYDGSQNQTAYYHATPDDATFRHLALVYSLAHKQMSSGQVRCHQDSFPLGISNGNQWYPLYGGMQDWNYLHTGCMELTVELGCTKYPRASSLLDYWNDNKYALVVLLAEVHRALRGFVTDVTSARPIGNATIHVLGNSHLVWTTEVLGEYWRLLPPTGLFTVWTSKTGYFTSSRVVINATELPFVRQTSSEQLNFTLWPDLTSVWSAELDFDIVPNRLPAYFPESDIAVAVESSVYGDFLTVGELNPSEPRLLGVEMALIGKGLRSGNHSRTWNLDNPIVQVPGRIRVLILAGLHGSDLVSSEMALRLIRHYAKGLRLFDRTVSHLLSNQIVILPYLDPDGINKNAQKARVYSTGAHETREFGDGESEETSQSIDYSKLTAAIRRFAYTFQPHVLLTLETGDWPNHEWVVRGRNISLPISPIYVPSSSVAGVSMTDLMGDLAIQYVMGAHILNRSDETCSHTASNPITDRNNSRRTQLHNELVDILKHSSDEHGPTDQVLPLPPIALAIRLACITGPVYHMPPQALPELWHQTLMGLDSLFTAIRNLSFRGQLLVESSSLTLNLTATPHPRWFDHDWVPVPTAQLRIQAARFTPSHLMDRLFDLDRPDNSNVTRWLSVPVDGDTGLFCALLPAGTFLAFAAAGPEKTSLGDSYEEMVVAISTRPDHNNGRTRIRLPRLLAQIQFLTPDDLLAVLHKHADSGVNRSQCGHLDSIGLSRLGKPIYVFMMGREITKLQSNDTSPTSLMNENDVLISAKLLSNETAPRKPVSAKTVLLGNLHGHDQLTPQLLVHFIDWLCDNRDTYSAVNTMLSSVELAIVPIPNPDGLFHAWKRPSSPEAFMNAFVDPRSEYCDDSAEHAITTGGDPTHNGVFNYASVDLWQELIQLTQSDLNESGRWWWEDDRRANLSVTSLQPETVALIQWLRSYQPAAVFSFPTAVIPAINFGVDPSETKRAQLADAETHRWLQFLGYLSAPGFHRNSSMCRASNFLQSLFTSNTPPDHRRRPTSSIRTSTLVSLVNVTGVAALSLALASISPQLALEELPEQQLQQSASFRPPLPLHAPVSVGLSLCSACPVPTPIGVARVWKDFRFPSLLIGLIGHATLTVPGSSGLIAEVQSDSGHFVPWARIHIDYMRSELSTGDPARQGQFNIALPPGTFRFGIRAAGYVDLNELVTIDAIKGPTYHVFRLTPISALSAGARAYLMVVAGSVVACLLSCTTIWFTYRFCCRPRASYALARRSVLSRTSADKFTHPCWDPSRGAYRLLPISPTTKLDSSHSLDDDDARSAMLTNGAEEHDDTAENDGIIAGSTDLQTNYAVQIRGKRNAAKQRTRRQAATKRGGHMALREEDSLEEVDLV</sequence>
<dbReference type="GO" id="GO:0004181">
    <property type="term" value="F:metallocarboxypeptidase activity"/>
    <property type="evidence" value="ECO:0007669"/>
    <property type="project" value="InterPro"/>
</dbReference>
<keyword evidence="11" id="KW-0812">Transmembrane</keyword>
<name>A0A8S9YDX5_9TREM</name>
<evidence type="ECO:0000259" key="13">
    <source>
        <dbReference type="PROSITE" id="PS52035"/>
    </source>
</evidence>
<dbReference type="OrthoDB" id="10249045at2759"/>
<dbReference type="FunFam" id="3.40.630.10:FF:000020">
    <property type="entry name" value="Carboxypeptidase D"/>
    <property type="match status" value="1"/>
</dbReference>
<feature type="domain" description="Peptidase M14" evidence="13">
    <location>
        <begin position="60"/>
        <end position="349"/>
    </location>
</feature>
<feature type="compositionally biased region" description="Basic residues" evidence="10">
    <location>
        <begin position="1559"/>
        <end position="1577"/>
    </location>
</feature>
<feature type="active site" description="Proton donor/acceptor" evidence="9">
    <location>
        <position position="319"/>
    </location>
</feature>
<evidence type="ECO:0000313" key="15">
    <source>
        <dbReference type="Proteomes" id="UP000822476"/>
    </source>
</evidence>
<keyword evidence="6" id="KW-0378">Hydrolase</keyword>
<dbReference type="InterPro" id="IPR050753">
    <property type="entry name" value="Peptidase_M14_domain"/>
</dbReference>
<dbReference type="GO" id="GO:0008270">
    <property type="term" value="F:zinc ion binding"/>
    <property type="evidence" value="ECO:0007669"/>
    <property type="project" value="InterPro"/>
</dbReference>
<dbReference type="GO" id="GO:0005615">
    <property type="term" value="C:extracellular space"/>
    <property type="evidence" value="ECO:0007669"/>
    <property type="project" value="TreeGrafter"/>
</dbReference>
<organism evidence="14 15">
    <name type="scientific">Paragonimus skrjabini miyazakii</name>
    <dbReference type="NCBI Taxonomy" id="59628"/>
    <lineage>
        <taxon>Eukaryota</taxon>
        <taxon>Metazoa</taxon>
        <taxon>Spiralia</taxon>
        <taxon>Lophotrochozoa</taxon>
        <taxon>Platyhelminthes</taxon>
        <taxon>Trematoda</taxon>
        <taxon>Digenea</taxon>
        <taxon>Plagiorchiida</taxon>
        <taxon>Troglotremata</taxon>
        <taxon>Troglotrematidae</taxon>
        <taxon>Paragonimus</taxon>
    </lineage>
</organism>
<dbReference type="PROSITE" id="PS00133">
    <property type="entry name" value="CARBOXYPEPT_ZN_2"/>
    <property type="match status" value="1"/>
</dbReference>
<keyword evidence="11" id="KW-1133">Transmembrane helix</keyword>
<dbReference type="InterPro" id="IPR000834">
    <property type="entry name" value="Peptidase_M14"/>
</dbReference>
<evidence type="ECO:0000256" key="1">
    <source>
        <dbReference type="ARBA" id="ARBA00001947"/>
    </source>
</evidence>
<dbReference type="InterPro" id="IPR057246">
    <property type="entry name" value="CARBOXYPEPT_ZN_1"/>
</dbReference>
<evidence type="ECO:0000256" key="12">
    <source>
        <dbReference type="SAM" id="SignalP"/>
    </source>
</evidence>
<feature type="region of interest" description="Disordered" evidence="10">
    <location>
        <begin position="1559"/>
        <end position="1579"/>
    </location>
</feature>
<dbReference type="EMBL" id="JTDE01021541">
    <property type="protein sequence ID" value="KAF7232790.1"/>
    <property type="molecule type" value="Genomic_DNA"/>
</dbReference>
<dbReference type="InterPro" id="IPR008969">
    <property type="entry name" value="CarboxyPept-like_regulatory"/>
</dbReference>
<dbReference type="Gene3D" id="3.40.630.10">
    <property type="entry name" value="Zn peptidases"/>
    <property type="match status" value="3"/>
</dbReference>
<evidence type="ECO:0000256" key="2">
    <source>
        <dbReference type="ARBA" id="ARBA00005988"/>
    </source>
</evidence>
<comment type="cofactor">
    <cofactor evidence="1">
        <name>Zn(2+)</name>
        <dbReference type="ChEBI" id="CHEBI:29105"/>
    </cofactor>
</comment>
<dbReference type="CDD" id="cd03858">
    <property type="entry name" value="M14_CP_N-E_like"/>
    <property type="match status" value="1"/>
</dbReference>
<comment type="caution">
    <text evidence="14">The sequence shown here is derived from an EMBL/GenBank/DDBJ whole genome shotgun (WGS) entry which is preliminary data.</text>
</comment>
<feature type="transmembrane region" description="Helical" evidence="11">
    <location>
        <begin position="1437"/>
        <end position="1460"/>
    </location>
</feature>
<dbReference type="PROSITE" id="PS52035">
    <property type="entry name" value="PEPTIDASE_M14"/>
    <property type="match status" value="1"/>
</dbReference>
<dbReference type="Gene3D" id="2.60.40.1120">
    <property type="entry name" value="Carboxypeptidase-like, regulatory domain"/>
    <property type="match status" value="1"/>
</dbReference>
<dbReference type="GO" id="GO:0016485">
    <property type="term" value="P:protein processing"/>
    <property type="evidence" value="ECO:0007669"/>
    <property type="project" value="TreeGrafter"/>
</dbReference>
<evidence type="ECO:0000313" key="14">
    <source>
        <dbReference type="EMBL" id="KAF7232790.1"/>
    </source>
</evidence>